<dbReference type="Gene3D" id="3.40.50.300">
    <property type="entry name" value="P-loop containing nucleotide triphosphate hydrolases"/>
    <property type="match status" value="2"/>
</dbReference>
<evidence type="ECO:0000256" key="5">
    <source>
        <dbReference type="ARBA" id="ARBA00022763"/>
    </source>
</evidence>
<keyword evidence="6" id="KW-0067">ATP-binding</keyword>
<evidence type="ECO:0000256" key="8">
    <source>
        <dbReference type="ARBA" id="ARBA00033408"/>
    </source>
</evidence>
<dbReference type="PANTHER" id="PTHR11059:SF0">
    <property type="entry name" value="DNA REPAIR PROTEIN RECN"/>
    <property type="match status" value="1"/>
</dbReference>
<evidence type="ECO:0000256" key="1">
    <source>
        <dbReference type="ARBA" id="ARBA00003618"/>
    </source>
</evidence>
<evidence type="ECO:0000256" key="4">
    <source>
        <dbReference type="ARBA" id="ARBA00022741"/>
    </source>
</evidence>
<dbReference type="GO" id="GO:0043590">
    <property type="term" value="C:bacterial nucleoid"/>
    <property type="evidence" value="ECO:0007669"/>
    <property type="project" value="TreeGrafter"/>
</dbReference>
<dbReference type="SUPFAM" id="SSF52540">
    <property type="entry name" value="P-loop containing nucleoside triphosphate hydrolases"/>
    <property type="match status" value="2"/>
</dbReference>
<keyword evidence="4" id="KW-0547">Nucleotide-binding</keyword>
<dbReference type="FunFam" id="3.40.50.300:FF:000356">
    <property type="entry name" value="DNA repair protein RecN"/>
    <property type="match status" value="1"/>
</dbReference>
<comment type="similarity">
    <text evidence="2 9">Belongs to the RecN family.</text>
</comment>
<reference evidence="12 13" key="1">
    <citation type="submission" date="2018-06" db="EMBL/GenBank/DDBJ databases">
        <authorList>
            <consortium name="Pathogen Informatics"/>
            <person name="Doyle S."/>
        </authorList>
    </citation>
    <scope>NUCLEOTIDE SEQUENCE [LARGE SCALE GENOMIC DNA]</scope>
    <source>
        <strain evidence="12 13">NCTC10571</strain>
    </source>
</reference>
<evidence type="ECO:0000256" key="2">
    <source>
        <dbReference type="ARBA" id="ARBA00009441"/>
    </source>
</evidence>
<accession>A0A378NTB7</accession>
<dbReference type="InterPro" id="IPR003395">
    <property type="entry name" value="RecF/RecN/SMC_N"/>
</dbReference>
<dbReference type="Proteomes" id="UP000255234">
    <property type="component" value="Unassembled WGS sequence"/>
</dbReference>
<feature type="coiled-coil region" evidence="10">
    <location>
        <begin position="540"/>
        <end position="567"/>
    </location>
</feature>
<evidence type="ECO:0000256" key="6">
    <source>
        <dbReference type="ARBA" id="ARBA00022840"/>
    </source>
</evidence>
<dbReference type="PIRSF" id="PIRSF003128">
    <property type="entry name" value="RecN"/>
    <property type="match status" value="1"/>
</dbReference>
<evidence type="ECO:0000313" key="13">
    <source>
        <dbReference type="Proteomes" id="UP000255234"/>
    </source>
</evidence>
<keyword evidence="5 9" id="KW-0227">DNA damage</keyword>
<dbReference type="InterPro" id="IPR027417">
    <property type="entry name" value="P-loop_NTPase"/>
</dbReference>
<protein>
    <recommendedName>
        <fullName evidence="3 9">DNA repair protein RecN</fullName>
    </recommendedName>
    <alternativeName>
        <fullName evidence="8 9">Recombination protein N</fullName>
    </alternativeName>
</protein>
<dbReference type="GO" id="GO:0005524">
    <property type="term" value="F:ATP binding"/>
    <property type="evidence" value="ECO:0007669"/>
    <property type="project" value="UniProtKB-KW"/>
</dbReference>
<dbReference type="AlphaFoldDB" id="A0A378NTB7"/>
<evidence type="ECO:0000256" key="3">
    <source>
        <dbReference type="ARBA" id="ARBA00021315"/>
    </source>
</evidence>
<dbReference type="GO" id="GO:0006310">
    <property type="term" value="P:DNA recombination"/>
    <property type="evidence" value="ECO:0007669"/>
    <property type="project" value="InterPro"/>
</dbReference>
<name>A0A378NTB7_9FIRM</name>
<dbReference type="NCBIfam" id="NF008121">
    <property type="entry name" value="PRK10869.1"/>
    <property type="match status" value="1"/>
</dbReference>
<dbReference type="CDD" id="cd03241">
    <property type="entry name" value="ABC_RecN"/>
    <property type="match status" value="2"/>
</dbReference>
<feature type="coiled-coil region" evidence="10">
    <location>
        <begin position="333"/>
        <end position="360"/>
    </location>
</feature>
<organism evidence="12 13">
    <name type="scientific">Megamonas hypermegale</name>
    <dbReference type="NCBI Taxonomy" id="158847"/>
    <lineage>
        <taxon>Bacteria</taxon>
        <taxon>Bacillati</taxon>
        <taxon>Bacillota</taxon>
        <taxon>Negativicutes</taxon>
        <taxon>Selenomonadales</taxon>
        <taxon>Selenomonadaceae</taxon>
        <taxon>Megamonas</taxon>
    </lineage>
</organism>
<feature type="domain" description="RecF/RecN/SMC N-terminal" evidence="11">
    <location>
        <begin position="1"/>
        <end position="514"/>
    </location>
</feature>
<dbReference type="PANTHER" id="PTHR11059">
    <property type="entry name" value="DNA REPAIR PROTEIN RECN"/>
    <property type="match status" value="1"/>
</dbReference>
<dbReference type="GO" id="GO:0009432">
    <property type="term" value="P:SOS response"/>
    <property type="evidence" value="ECO:0007669"/>
    <property type="project" value="TreeGrafter"/>
</dbReference>
<dbReference type="EMBL" id="UGPP01000001">
    <property type="protein sequence ID" value="STY71045.1"/>
    <property type="molecule type" value="Genomic_DNA"/>
</dbReference>
<dbReference type="GO" id="GO:0006281">
    <property type="term" value="P:DNA repair"/>
    <property type="evidence" value="ECO:0007669"/>
    <property type="project" value="UniProtKB-KW"/>
</dbReference>
<dbReference type="FunFam" id="3.40.50.300:FF:000319">
    <property type="entry name" value="DNA repair protein RecN"/>
    <property type="match status" value="1"/>
</dbReference>
<dbReference type="RefSeq" id="WP_115151432.1">
    <property type="nucleotide sequence ID" value="NZ_UGPP01000001.1"/>
</dbReference>
<sequence length="568" mass="64366">MLKTLSIWNFALIEHVQIDFDKGLNILTGETGAGKSILLGALGMVIGRRTNIDAIRSGCEFMRVEAVFTLDNNLVKDFLTKYNILVEDDDLIITRQININGKNSVQINNCHTTMAILRQLGELLVDIHGQHANQALLKPIKQLSLIDMYDGDAIQKQKEMYLEKYYQWLQIKQKLADSKINTQEMAQRLDMLKWQINEIENAKLTLDEDEKLESEIKVLANAEKISLLTQDAYKLLYEGENGKFAILSSLSQVRKDLESLAQYDENMAKVHQILDEAYFQIQDSADEIRNYGESIDYNPQKLDMMQSRLNDIDKLKRKYGNTIEEILIYLAKAKEELTYIENYDDNLAKLEQELSLLAKDVSQEALILHELRQKSAKALEMAIMKELASLSMADAKLVINLTLNDDFTENGADDVEILFSANLGEDLKSLAKIVSGGELSRIALALKTITAKKDDIDLMVFDEVDTGVGGKTAQMMAEKIARIALYRQVICITHLPQIAAMADAHFYISKETKNNKTFTTIDEINYDAKLAEIARMSSGIDLTQASLENAEEMLTNARKRKELLHFDE</sequence>
<dbReference type="InterPro" id="IPR004604">
    <property type="entry name" value="DNA_recomb/repair_RecN"/>
</dbReference>
<evidence type="ECO:0000256" key="10">
    <source>
        <dbReference type="SAM" id="Coils"/>
    </source>
</evidence>
<evidence type="ECO:0000256" key="9">
    <source>
        <dbReference type="PIRNR" id="PIRNR003128"/>
    </source>
</evidence>
<gene>
    <name evidence="12" type="primary">recN</name>
    <name evidence="12" type="ORF">NCTC10571_01197</name>
</gene>
<evidence type="ECO:0000259" key="11">
    <source>
        <dbReference type="Pfam" id="PF02463"/>
    </source>
</evidence>
<evidence type="ECO:0000256" key="7">
    <source>
        <dbReference type="ARBA" id="ARBA00023204"/>
    </source>
</evidence>
<keyword evidence="10" id="KW-0175">Coiled coil</keyword>
<keyword evidence="7 9" id="KW-0234">DNA repair</keyword>
<proteinExistence type="inferred from homology"/>
<dbReference type="Pfam" id="PF02463">
    <property type="entry name" value="SMC_N"/>
    <property type="match status" value="1"/>
</dbReference>
<dbReference type="NCBIfam" id="TIGR00634">
    <property type="entry name" value="recN"/>
    <property type="match status" value="1"/>
</dbReference>
<evidence type="ECO:0000313" key="12">
    <source>
        <dbReference type="EMBL" id="STY71045.1"/>
    </source>
</evidence>
<comment type="function">
    <text evidence="1 9">May be involved in recombinational repair of damaged DNA.</text>
</comment>